<dbReference type="OrthoDB" id="1132160at2"/>
<feature type="transmembrane region" description="Helical" evidence="1">
    <location>
        <begin position="68"/>
        <end position="86"/>
    </location>
</feature>
<feature type="transmembrane region" description="Helical" evidence="1">
    <location>
        <begin position="36"/>
        <end position="62"/>
    </location>
</feature>
<keyword evidence="1" id="KW-1133">Transmembrane helix</keyword>
<evidence type="ECO:0000313" key="2">
    <source>
        <dbReference type="EMBL" id="AZQ63552.1"/>
    </source>
</evidence>
<gene>
    <name evidence="2" type="ORF">EI427_15380</name>
</gene>
<evidence type="ECO:0000313" key="3">
    <source>
        <dbReference type="Proteomes" id="UP000267268"/>
    </source>
</evidence>
<dbReference type="RefSeq" id="WP_126616298.1">
    <property type="nucleotide sequence ID" value="NZ_CP034562.1"/>
</dbReference>
<accession>A0A3Q9FRH5</accession>
<protein>
    <submittedName>
        <fullName evidence="2">Rod shape-determining protein MreD</fullName>
    </submittedName>
</protein>
<keyword evidence="1" id="KW-0472">Membrane</keyword>
<dbReference type="Proteomes" id="UP000267268">
    <property type="component" value="Chromosome 1"/>
</dbReference>
<name>A0A3Q9FRH5_9BACT</name>
<feature type="transmembrane region" description="Helical" evidence="1">
    <location>
        <begin position="146"/>
        <end position="168"/>
    </location>
</feature>
<feature type="transmembrane region" description="Helical" evidence="1">
    <location>
        <begin position="6"/>
        <end position="24"/>
    </location>
</feature>
<dbReference type="KEGG" id="fll:EI427_15380"/>
<keyword evidence="3" id="KW-1185">Reference proteome</keyword>
<reference evidence="2 3" key="1">
    <citation type="submission" date="2018-12" db="EMBL/GenBank/DDBJ databases">
        <title>Flammeovirga pectinis sp. nov., isolated from the gut of the Korean scallop, Patinopecten yessoensis.</title>
        <authorList>
            <person name="Bae J.-W."/>
            <person name="Jeong Y.-S."/>
            <person name="Kang W."/>
        </authorList>
    </citation>
    <scope>NUCLEOTIDE SEQUENCE [LARGE SCALE GENOMIC DNA]</scope>
    <source>
        <strain evidence="2 3">L12M1</strain>
    </source>
</reference>
<proteinExistence type="predicted"/>
<feature type="transmembrane region" description="Helical" evidence="1">
    <location>
        <begin position="113"/>
        <end position="134"/>
    </location>
</feature>
<organism evidence="2 3">
    <name type="scientific">Flammeovirga pectinis</name>
    <dbReference type="NCBI Taxonomy" id="2494373"/>
    <lineage>
        <taxon>Bacteria</taxon>
        <taxon>Pseudomonadati</taxon>
        <taxon>Bacteroidota</taxon>
        <taxon>Cytophagia</taxon>
        <taxon>Cytophagales</taxon>
        <taxon>Flammeovirgaceae</taxon>
        <taxon>Flammeovirga</taxon>
    </lineage>
</organism>
<dbReference type="EMBL" id="CP034562">
    <property type="protein sequence ID" value="AZQ63552.1"/>
    <property type="molecule type" value="Genomic_DNA"/>
</dbReference>
<keyword evidence="1" id="KW-0812">Transmembrane</keyword>
<evidence type="ECO:0000256" key="1">
    <source>
        <dbReference type="SAM" id="Phobius"/>
    </source>
</evidence>
<sequence length="176" mass="19932">MGREIWLKELGLFFLYLTVQVLFFRNLAFFDGMVMVFPYVAFLILLPFGAMNMSILLVAFSMGFVVDIFYDSIGIHTAACVLLAFVRTQLMKWTAPTGGYELSETPTIGQMGLGTFLIFIAPQIILHHILLFMIEAGSWAFMPRAILRALLSSVATLLIILAIQYLFYGNSQRRRI</sequence>
<dbReference type="AlphaFoldDB" id="A0A3Q9FRH5"/>